<reference evidence="1 2" key="1">
    <citation type="submission" date="2020-08" db="EMBL/GenBank/DDBJ databases">
        <title>Sequencing the genomes of 1000 actinobacteria strains.</title>
        <authorList>
            <person name="Klenk H.-P."/>
        </authorList>
    </citation>
    <scope>NUCLEOTIDE SEQUENCE [LARGE SCALE GENOMIC DNA]</scope>
    <source>
        <strain evidence="1 2">DSM 20419</strain>
    </source>
</reference>
<dbReference type="RefSeq" id="WP_183626451.1">
    <property type="nucleotide sequence ID" value="NZ_JACHWJ010000005.1"/>
</dbReference>
<organism evidence="1 2">
    <name type="scientific">Pseudoclavibacter helvolus</name>
    <dbReference type="NCBI Taxonomy" id="255205"/>
    <lineage>
        <taxon>Bacteria</taxon>
        <taxon>Bacillati</taxon>
        <taxon>Actinomycetota</taxon>
        <taxon>Actinomycetes</taxon>
        <taxon>Micrococcales</taxon>
        <taxon>Microbacteriaceae</taxon>
        <taxon>Pseudoclavibacter</taxon>
    </lineage>
</organism>
<keyword evidence="2" id="KW-1185">Reference proteome</keyword>
<evidence type="ECO:0000313" key="2">
    <source>
        <dbReference type="Proteomes" id="UP000545286"/>
    </source>
</evidence>
<dbReference type="AlphaFoldDB" id="A0A7W4USB6"/>
<dbReference type="Proteomes" id="UP000545286">
    <property type="component" value="Unassembled WGS sequence"/>
</dbReference>
<dbReference type="Pfam" id="PF19818">
    <property type="entry name" value="DUF6301"/>
    <property type="match status" value="1"/>
</dbReference>
<dbReference type="InterPro" id="IPR046268">
    <property type="entry name" value="DUF6301"/>
</dbReference>
<proteinExistence type="predicted"/>
<gene>
    <name evidence="1" type="ORF">FHX72_003326</name>
</gene>
<accession>A0A7W4USB6</accession>
<dbReference type="EMBL" id="JACHWJ010000005">
    <property type="protein sequence ID" value="MBB2959174.1"/>
    <property type="molecule type" value="Genomic_DNA"/>
</dbReference>
<evidence type="ECO:0000313" key="1">
    <source>
        <dbReference type="EMBL" id="MBB2959174.1"/>
    </source>
</evidence>
<protein>
    <submittedName>
        <fullName evidence="1">Uncharacterized protein</fullName>
    </submittedName>
</protein>
<name>A0A7W4USB6_9MICO</name>
<comment type="caution">
    <text evidence="1">The sequence shown here is derived from an EMBL/GenBank/DDBJ whole genome shotgun (WGS) entry which is preliminary data.</text>
</comment>
<sequence length="169" mass="17924">MKTQNVADRSAVARLSEVLTGLSWPVSKQELTGVAAVLGWSEARSTSRSARYRTGYIESPERVSNASASVKDESVTEIQVKLSGADASGAADVAGARRQLGAELAEILGEGAARQGSDIAWDLDNGGRLWLKSLDTSVALIALQPDYADIERREEKVGLSPDRVPGAEL</sequence>